<comment type="cofactor">
    <cofactor evidence="1">
        <name>FAD</name>
        <dbReference type="ChEBI" id="CHEBI:57692"/>
    </cofactor>
</comment>
<dbReference type="EMBL" id="UINC01007813">
    <property type="protein sequence ID" value="SVA35196.1"/>
    <property type="molecule type" value="Genomic_DNA"/>
</dbReference>
<evidence type="ECO:0000256" key="5">
    <source>
        <dbReference type="ARBA" id="ARBA00023002"/>
    </source>
</evidence>
<evidence type="ECO:0000313" key="7">
    <source>
        <dbReference type="EMBL" id="SVA35196.1"/>
    </source>
</evidence>
<protein>
    <recommendedName>
        <fullName evidence="6">FAD dependent oxidoreductase domain-containing protein</fullName>
    </recommendedName>
</protein>
<evidence type="ECO:0000259" key="6">
    <source>
        <dbReference type="Pfam" id="PF01266"/>
    </source>
</evidence>
<dbReference type="Pfam" id="PF01266">
    <property type="entry name" value="DAO"/>
    <property type="match status" value="1"/>
</dbReference>
<accession>A0A381V487</accession>
<organism evidence="7">
    <name type="scientific">marine metagenome</name>
    <dbReference type="NCBI Taxonomy" id="408172"/>
    <lineage>
        <taxon>unclassified sequences</taxon>
        <taxon>metagenomes</taxon>
        <taxon>ecological metagenomes</taxon>
    </lineage>
</organism>
<comment type="similarity">
    <text evidence="2">Belongs to the DAMOX/DASOX family.</text>
</comment>
<sequence>MNRRTLLKTGSMAALGFGFGGCAAPKQMTNIALPSRRPMFYLPPIRASWDRVIRTTVGLRPHRPTGFRLEAEKFDDKTVIHNYGHGGAGLSLSWGTGAMAADMALEASNGDRKVAVLGSGAVGLAATRQLQRRGCDVTIYTAAVPPHTTSNMAYGVFSPTSGLLSARRASAWEVQFREAAEIAYRQLQLFAGANYGVSWMDSYGTMEELPTSRRQVSREPDAEGLLPSAIANLEAGREILHPGEHPFTTPYASRRISMRIEPTLFLEAMLREVRLFGGRTVLRKFDAPGDIVMLKESVIVNCTGLGARDIFTDQTLIPYKGQLTFLVPQPEVNYQFGCMPRSDGIALGSTRERGVWSMEPDLEVQQRIVDRAISRFALLREPQAGSRMARTRPLRSTPSVENFFDLES</sequence>
<gene>
    <name evidence="7" type="ORF">METZ01_LOCUS88050</name>
</gene>
<evidence type="ECO:0000256" key="2">
    <source>
        <dbReference type="ARBA" id="ARBA00006730"/>
    </source>
</evidence>
<evidence type="ECO:0000256" key="4">
    <source>
        <dbReference type="ARBA" id="ARBA00022827"/>
    </source>
</evidence>
<keyword evidence="5" id="KW-0560">Oxidoreductase</keyword>
<dbReference type="Gene3D" id="3.40.50.720">
    <property type="entry name" value="NAD(P)-binding Rossmann-like Domain"/>
    <property type="match status" value="2"/>
</dbReference>
<dbReference type="SUPFAM" id="SSF54373">
    <property type="entry name" value="FAD-linked reductases, C-terminal domain"/>
    <property type="match status" value="1"/>
</dbReference>
<dbReference type="PROSITE" id="PS51257">
    <property type="entry name" value="PROKAR_LIPOPROTEIN"/>
    <property type="match status" value="1"/>
</dbReference>
<name>A0A381V487_9ZZZZ</name>
<dbReference type="InterPro" id="IPR023209">
    <property type="entry name" value="DAO"/>
</dbReference>
<dbReference type="GO" id="GO:0071949">
    <property type="term" value="F:FAD binding"/>
    <property type="evidence" value="ECO:0007669"/>
    <property type="project" value="InterPro"/>
</dbReference>
<dbReference type="GO" id="GO:0019478">
    <property type="term" value="P:D-amino acid catabolic process"/>
    <property type="evidence" value="ECO:0007669"/>
    <property type="project" value="TreeGrafter"/>
</dbReference>
<dbReference type="SUPFAM" id="SSF51971">
    <property type="entry name" value="Nucleotide-binding domain"/>
    <property type="match status" value="2"/>
</dbReference>
<dbReference type="PANTHER" id="PTHR11530:SF11">
    <property type="entry name" value="D-ASPARTATE OXIDASE"/>
    <property type="match status" value="1"/>
</dbReference>
<keyword evidence="4" id="KW-0274">FAD</keyword>
<dbReference type="PANTHER" id="PTHR11530">
    <property type="entry name" value="D-AMINO ACID OXIDASE"/>
    <property type="match status" value="1"/>
</dbReference>
<dbReference type="AlphaFoldDB" id="A0A381V487"/>
<dbReference type="GO" id="GO:0005737">
    <property type="term" value="C:cytoplasm"/>
    <property type="evidence" value="ECO:0007669"/>
    <property type="project" value="TreeGrafter"/>
</dbReference>
<dbReference type="GO" id="GO:0003884">
    <property type="term" value="F:D-amino-acid oxidase activity"/>
    <property type="evidence" value="ECO:0007669"/>
    <property type="project" value="InterPro"/>
</dbReference>
<dbReference type="Gene3D" id="3.30.9.10">
    <property type="entry name" value="D-Amino Acid Oxidase, subunit A, domain 2"/>
    <property type="match status" value="1"/>
</dbReference>
<proteinExistence type="inferred from homology"/>
<keyword evidence="3" id="KW-0285">Flavoprotein</keyword>
<evidence type="ECO:0000256" key="1">
    <source>
        <dbReference type="ARBA" id="ARBA00001974"/>
    </source>
</evidence>
<dbReference type="InterPro" id="IPR006076">
    <property type="entry name" value="FAD-dep_OxRdtase"/>
</dbReference>
<feature type="domain" description="FAD dependent oxidoreductase" evidence="6">
    <location>
        <begin position="113"/>
        <end position="383"/>
    </location>
</feature>
<evidence type="ECO:0000256" key="3">
    <source>
        <dbReference type="ARBA" id="ARBA00022630"/>
    </source>
</evidence>
<reference evidence="7" key="1">
    <citation type="submission" date="2018-05" db="EMBL/GenBank/DDBJ databases">
        <authorList>
            <person name="Lanie J.A."/>
            <person name="Ng W.-L."/>
            <person name="Kazmierczak K.M."/>
            <person name="Andrzejewski T.M."/>
            <person name="Davidsen T.M."/>
            <person name="Wayne K.J."/>
            <person name="Tettelin H."/>
            <person name="Glass J.I."/>
            <person name="Rusch D."/>
            <person name="Podicherti R."/>
            <person name="Tsui H.-C.T."/>
            <person name="Winkler M.E."/>
        </authorList>
    </citation>
    <scope>NUCLEOTIDE SEQUENCE</scope>
</reference>